<gene>
    <name evidence="2" type="ORF">IWZ03DRAFT_368817</name>
</gene>
<dbReference type="SUPFAM" id="SSF51569">
    <property type="entry name" value="Aldolase"/>
    <property type="match status" value="1"/>
</dbReference>
<proteinExistence type="predicted"/>
<evidence type="ECO:0000256" key="1">
    <source>
        <dbReference type="SAM" id="MobiDB-lite"/>
    </source>
</evidence>
<dbReference type="Gene3D" id="3.20.20.70">
    <property type="entry name" value="Aldolase class I"/>
    <property type="match status" value="1"/>
</dbReference>
<feature type="region of interest" description="Disordered" evidence="1">
    <location>
        <begin position="1"/>
        <end position="26"/>
    </location>
</feature>
<dbReference type="EMBL" id="JBBPHU010000002">
    <property type="protein sequence ID" value="KAK7521524.1"/>
    <property type="molecule type" value="Genomic_DNA"/>
</dbReference>
<comment type="caution">
    <text evidence="2">The sequence shown here is derived from an EMBL/GenBank/DDBJ whole genome shotgun (WGS) entry which is preliminary data.</text>
</comment>
<accession>A0ABR1KTP2</accession>
<evidence type="ECO:0000313" key="2">
    <source>
        <dbReference type="EMBL" id="KAK7521524.1"/>
    </source>
</evidence>
<evidence type="ECO:0000313" key="3">
    <source>
        <dbReference type="Proteomes" id="UP001363622"/>
    </source>
</evidence>
<keyword evidence="3" id="KW-1185">Reference proteome</keyword>
<name>A0ABR1KTP2_9PEZI</name>
<dbReference type="InterPro" id="IPR013785">
    <property type="entry name" value="Aldolase_TIM"/>
</dbReference>
<sequence length="84" mass="9285">MLVNAMMVPQTKTMEPMESAGKGRDYKRARQIHDQLLPLTKAVYYHGGSHMEGTVPLKHVLVGCGILDHATVRSPLVPLRSECS</sequence>
<reference evidence="2 3" key="1">
    <citation type="submission" date="2024-04" db="EMBL/GenBank/DDBJ databases">
        <title>Phyllosticta paracitricarpa is synonymous to the EU quarantine fungus P. citricarpa based on phylogenomic analyses.</title>
        <authorList>
            <consortium name="Lawrence Berkeley National Laboratory"/>
            <person name="Van Ingen-Buijs V.A."/>
            <person name="Van Westerhoven A.C."/>
            <person name="Haridas S."/>
            <person name="Skiadas P."/>
            <person name="Martin F."/>
            <person name="Groenewald J.Z."/>
            <person name="Crous P.W."/>
            <person name="Seidl M.F."/>
        </authorList>
    </citation>
    <scope>NUCLEOTIDE SEQUENCE [LARGE SCALE GENOMIC DNA]</scope>
    <source>
        <strain evidence="2 3">CBS 123371</strain>
    </source>
</reference>
<protein>
    <submittedName>
        <fullName evidence="2">Uncharacterized protein</fullName>
    </submittedName>
</protein>
<dbReference type="Proteomes" id="UP001363622">
    <property type="component" value="Unassembled WGS sequence"/>
</dbReference>
<organism evidence="2 3">
    <name type="scientific">Phyllosticta citriasiana</name>
    <dbReference type="NCBI Taxonomy" id="595635"/>
    <lineage>
        <taxon>Eukaryota</taxon>
        <taxon>Fungi</taxon>
        <taxon>Dikarya</taxon>
        <taxon>Ascomycota</taxon>
        <taxon>Pezizomycotina</taxon>
        <taxon>Dothideomycetes</taxon>
        <taxon>Dothideomycetes incertae sedis</taxon>
        <taxon>Botryosphaeriales</taxon>
        <taxon>Phyllostictaceae</taxon>
        <taxon>Phyllosticta</taxon>
    </lineage>
</organism>